<dbReference type="GO" id="GO:0033290">
    <property type="term" value="C:eukaryotic 48S preinitiation complex"/>
    <property type="evidence" value="ECO:0007669"/>
    <property type="project" value="UniProtKB-UniRule"/>
</dbReference>
<evidence type="ECO:0000256" key="2">
    <source>
        <dbReference type="ARBA" id="ARBA00022540"/>
    </source>
</evidence>
<reference evidence="7" key="1">
    <citation type="submission" date="2021-01" db="EMBL/GenBank/DDBJ databases">
        <authorList>
            <person name="Corre E."/>
            <person name="Pelletier E."/>
            <person name="Niang G."/>
            <person name="Scheremetjew M."/>
            <person name="Finn R."/>
            <person name="Kale V."/>
            <person name="Holt S."/>
            <person name="Cochrane G."/>
            <person name="Meng A."/>
            <person name="Brown T."/>
            <person name="Cohen L."/>
        </authorList>
    </citation>
    <scope>NUCLEOTIDE SEQUENCE</scope>
    <source>
        <strain evidence="7">CCMP219</strain>
    </source>
</reference>
<feature type="region of interest" description="Disordered" evidence="5">
    <location>
        <begin position="192"/>
        <end position="229"/>
    </location>
</feature>
<comment type="subunit">
    <text evidence="4">Component of the eukaryotic translation initiation factor 3 (eIF-3) complex.</text>
</comment>
<evidence type="ECO:0000313" key="7">
    <source>
        <dbReference type="EMBL" id="CAD8290966.1"/>
    </source>
</evidence>
<comment type="function">
    <text evidence="4">Component of the eukaryotic translation initiation factor 3 (eIF-3) complex, which is involved in protein synthesis of a specialized repertoire of mRNAs and, together with other initiation factors, stimulates binding of mRNA and methionyl-tRNAi to the 40S ribosome. The eIF-3 complex specifically targets and initiates translation of a subset of mRNAs involved in cell proliferation.</text>
</comment>
<dbReference type="InterPro" id="IPR036390">
    <property type="entry name" value="WH_DNA-bd_sf"/>
</dbReference>
<evidence type="ECO:0000256" key="1">
    <source>
        <dbReference type="ARBA" id="ARBA00022490"/>
    </source>
</evidence>
<dbReference type="Pfam" id="PF05470">
    <property type="entry name" value="eIF-3c_N"/>
    <property type="match status" value="1"/>
</dbReference>
<dbReference type="GO" id="GO:0016282">
    <property type="term" value="C:eukaryotic 43S preinitiation complex"/>
    <property type="evidence" value="ECO:0007669"/>
    <property type="project" value="UniProtKB-UniRule"/>
</dbReference>
<dbReference type="InterPro" id="IPR008905">
    <property type="entry name" value="EIF3C_N_dom"/>
</dbReference>
<dbReference type="SUPFAM" id="SSF46785">
    <property type="entry name" value="Winged helix' DNA-binding domain"/>
    <property type="match status" value="1"/>
</dbReference>
<keyword evidence="3 4" id="KW-0648">Protein biosynthesis</keyword>
<dbReference type="PROSITE" id="PS50250">
    <property type="entry name" value="PCI"/>
    <property type="match status" value="1"/>
</dbReference>
<dbReference type="PANTHER" id="PTHR13937:SF0">
    <property type="entry name" value="EUKARYOTIC TRANSLATION INITIATION FACTOR 3 SUBUNIT C-RELATED"/>
    <property type="match status" value="1"/>
</dbReference>
<dbReference type="AlphaFoldDB" id="A0A7R9VDT1"/>
<comment type="similarity">
    <text evidence="4">Belongs to the eIF-3 subunit C family.</text>
</comment>
<dbReference type="GO" id="GO:0031369">
    <property type="term" value="F:translation initiation factor binding"/>
    <property type="evidence" value="ECO:0007669"/>
    <property type="project" value="InterPro"/>
</dbReference>
<dbReference type="GO" id="GO:0003743">
    <property type="term" value="F:translation initiation factor activity"/>
    <property type="evidence" value="ECO:0007669"/>
    <property type="project" value="UniProtKB-UniRule"/>
</dbReference>
<dbReference type="InterPro" id="IPR058999">
    <property type="entry name" value="EIF3CL_C"/>
</dbReference>
<gene>
    <name evidence="7" type="ORF">CEUR00632_LOCUS10711</name>
</gene>
<feature type="domain" description="PCI" evidence="6">
    <location>
        <begin position="611"/>
        <end position="783"/>
    </location>
</feature>
<keyword evidence="1 4" id="KW-0963">Cytoplasm</keyword>
<protein>
    <recommendedName>
        <fullName evidence="4">Eukaryotic translation initiation factor 3 subunit C</fullName>
        <shortName evidence="4">eIF3c</shortName>
    </recommendedName>
    <alternativeName>
        <fullName evidence="4">Eukaryotic translation initiation factor 3 subunit 8</fullName>
    </alternativeName>
    <alternativeName>
        <fullName evidence="4">eIF3 p110</fullName>
    </alternativeName>
</protein>
<dbReference type="PANTHER" id="PTHR13937">
    <property type="entry name" value="EUKARYOTIC TRANSLATION INITATION FACTOR 3, SUBUNIT 8 EIF3S8 -RELATED"/>
    <property type="match status" value="1"/>
</dbReference>
<dbReference type="GO" id="GO:0005852">
    <property type="term" value="C:eukaryotic translation initiation factor 3 complex"/>
    <property type="evidence" value="ECO:0007669"/>
    <property type="project" value="UniProtKB-UniRule"/>
</dbReference>
<name>A0A7R9VDT1_9CHLO</name>
<accession>A0A7R9VDT1</accession>
<proteinExistence type="inferred from homology"/>
<comment type="subcellular location">
    <subcellularLocation>
        <location evidence="4">Cytoplasm</location>
    </subcellularLocation>
</comment>
<dbReference type="EMBL" id="HBEC01023456">
    <property type="protein sequence ID" value="CAD8290966.1"/>
    <property type="molecule type" value="Transcribed_RNA"/>
</dbReference>
<evidence type="ECO:0000256" key="5">
    <source>
        <dbReference type="SAM" id="MobiDB-lite"/>
    </source>
</evidence>
<sequence>MASRFWAASSSEDDDEEETSQQGSSSSSSSASGSGSDSGSGSSSTSSSSSGSDSDSDSDASAGDFLMSGTDSSDSDDEVRVVKSARDKRLGELSACCDEIRNKMKINDWTSIQSLFDELNKRLEKMQKTDLLSVVPRAYIKLLVELEDFLNDTLANKDVKKKMSTTNAKALNTMRQRLKKHNGTYMDAMSAFRENPESPEVSSSEEELQEEESGDEGDGSGDEVWETKTKDKKKDKLLTMDPKDISYEMVSKKLKEIILSRGRRGTDKQEQVEMLQFLVTIAKGPAQRFEVMAQLVSSLFDLNPGMAGHLKTSVWKKCIIQLLEMLKLLEENPHVKVDENFETGEEVRTEEPEGEDIQVWGNLVAFVERLDDEMFKSLQVIDPHTHEYMARLKDEPVFLALAQKVLDYLERNGDSKNMPKVALRLLEHFYYKNKKVYNAMRLLTIKQQEEQAAAEDAAEEEPDEPDEKVDVKVPADYVMGEDSEKVLSELVSLIFKNGDERTKARAMLCSIYNKAIHDDFYGARDLLLMSHLQDSVHNMDISTQILHNRAMAQLGLAAFRSGLIVEGHACLNDLYGSGHMKELLAQGMAMARYQEKTPEQELLEKRRQMPFHMHITLELVESVYLICAMLLEVPNMAANPLNPRKKMQSKSFHRHLDTYNRQMFTGPPENVRDHVMAATKALMRGDWQKAYAYLSALTVWNLVPAKTEVLAMLLTKLQSEALRTYLFTYSSQYNSLSLDQLCQMYNLPEKTVYNLVSRMMMNEELHGSWDQPTRTIVMHNLDASRLQQLAVQFADKALVMIDLNERALAYRTGGLRDNDDDGGPGSRRRGGGGGGGGWNEEEGGGGRNRGGAKLGMVRNTAMQGRGGGGRGDDGQRGPRGMGRREGGRGDRGDRAERSGFRERGGGNYDRGDRGGGRGGFRGGANQDRMSSLGFLRGGRDDQ</sequence>
<dbReference type="SMART" id="SM00088">
    <property type="entry name" value="PINT"/>
    <property type="match status" value="1"/>
</dbReference>
<dbReference type="HAMAP" id="MF_03002">
    <property type="entry name" value="eIF3c"/>
    <property type="match status" value="1"/>
</dbReference>
<feature type="region of interest" description="Disordered" evidence="5">
    <location>
        <begin position="813"/>
        <end position="942"/>
    </location>
</feature>
<dbReference type="Pfam" id="PF26569">
    <property type="entry name" value="EIF3CL_C"/>
    <property type="match status" value="1"/>
</dbReference>
<evidence type="ECO:0000256" key="3">
    <source>
        <dbReference type="ARBA" id="ARBA00022917"/>
    </source>
</evidence>
<dbReference type="InterPro" id="IPR027516">
    <property type="entry name" value="EIF3C"/>
</dbReference>
<evidence type="ECO:0000259" key="6">
    <source>
        <dbReference type="PROSITE" id="PS50250"/>
    </source>
</evidence>
<feature type="region of interest" description="Disordered" evidence="5">
    <location>
        <begin position="1"/>
        <end position="80"/>
    </location>
</feature>
<feature type="compositionally biased region" description="Low complexity" evidence="5">
    <location>
        <begin position="20"/>
        <end position="64"/>
    </location>
</feature>
<dbReference type="Pfam" id="PF01399">
    <property type="entry name" value="PCI"/>
    <property type="match status" value="1"/>
</dbReference>
<dbReference type="GO" id="GO:0001732">
    <property type="term" value="P:formation of cytoplasmic translation initiation complex"/>
    <property type="evidence" value="ECO:0007669"/>
    <property type="project" value="UniProtKB-UniRule"/>
</dbReference>
<dbReference type="InterPro" id="IPR000717">
    <property type="entry name" value="PCI_dom"/>
</dbReference>
<organism evidence="7">
    <name type="scientific">Chlamydomonas euryale</name>
    <dbReference type="NCBI Taxonomy" id="1486919"/>
    <lineage>
        <taxon>Eukaryota</taxon>
        <taxon>Viridiplantae</taxon>
        <taxon>Chlorophyta</taxon>
        <taxon>core chlorophytes</taxon>
        <taxon>Chlorophyceae</taxon>
        <taxon>CS clade</taxon>
        <taxon>Chlamydomonadales</taxon>
        <taxon>Chlamydomonadaceae</taxon>
        <taxon>Chlamydomonas</taxon>
    </lineage>
</organism>
<dbReference type="GO" id="GO:0003723">
    <property type="term" value="F:RNA binding"/>
    <property type="evidence" value="ECO:0007669"/>
    <property type="project" value="InterPro"/>
</dbReference>
<evidence type="ECO:0000256" key="4">
    <source>
        <dbReference type="HAMAP-Rule" id="MF_03002"/>
    </source>
</evidence>
<keyword evidence="2 4" id="KW-0396">Initiation factor</keyword>
<feature type="compositionally biased region" description="Acidic residues" evidence="5">
    <location>
        <begin position="203"/>
        <end position="224"/>
    </location>
</feature>
<feature type="compositionally biased region" description="Basic and acidic residues" evidence="5">
    <location>
        <begin position="870"/>
        <end position="915"/>
    </location>
</feature>